<evidence type="ECO:0000256" key="1">
    <source>
        <dbReference type="ARBA" id="ARBA00009437"/>
    </source>
</evidence>
<evidence type="ECO:0000256" key="3">
    <source>
        <dbReference type="ARBA" id="ARBA00023125"/>
    </source>
</evidence>
<dbReference type="Pfam" id="PF00126">
    <property type="entry name" value="HTH_1"/>
    <property type="match status" value="1"/>
</dbReference>
<keyword evidence="4" id="KW-0804">Transcription</keyword>
<gene>
    <name evidence="6" type="ORF">ACFOE0_18855</name>
</gene>
<organism evidence="6 7">
    <name type="scientific">Shewanella submarina</name>
    <dbReference type="NCBI Taxonomy" id="2016376"/>
    <lineage>
        <taxon>Bacteria</taxon>
        <taxon>Pseudomonadati</taxon>
        <taxon>Pseudomonadota</taxon>
        <taxon>Gammaproteobacteria</taxon>
        <taxon>Alteromonadales</taxon>
        <taxon>Shewanellaceae</taxon>
        <taxon>Shewanella</taxon>
    </lineage>
</organism>
<dbReference type="Proteomes" id="UP001595621">
    <property type="component" value="Unassembled WGS sequence"/>
</dbReference>
<dbReference type="InterPro" id="IPR050389">
    <property type="entry name" value="LysR-type_TF"/>
</dbReference>
<sequence>MNYLALSRVSMKHLAVFQLMLRTQSVTLAAERLCVTPSSISKTLSQLRELLDDELFYREGNQLTPTPYAISLAPSVQDILARVNGLIAEGEFNPQTWVGQFSLSMRASTLELFSGAIARLSQSLASSVSLNIFAKEQLGFDALLRGEVHFLLLPHDITQPPVLHRDLVWKTVIKDELVCLMNPAHPLASKPLTLERYLQYRHIGIHDRELAEPYFIQHLTQAFHARDVALTVADFGGAASLCSQTDYLLTCSKLWADNAPQANRLLQTTLPFDYGKVGYSLVWNRNSLKDPALSWLHQQLLKLLPNTSN</sequence>
<comment type="similarity">
    <text evidence="1">Belongs to the LysR transcriptional regulatory family.</text>
</comment>
<dbReference type="RefSeq" id="WP_248934146.1">
    <property type="nucleotide sequence ID" value="NZ_JAKILF010000001.1"/>
</dbReference>
<comment type="caution">
    <text evidence="6">The sequence shown here is derived from an EMBL/GenBank/DDBJ whole genome shotgun (WGS) entry which is preliminary data.</text>
</comment>
<evidence type="ECO:0000313" key="7">
    <source>
        <dbReference type="Proteomes" id="UP001595621"/>
    </source>
</evidence>
<dbReference type="EMBL" id="JBHRTD010000018">
    <property type="protein sequence ID" value="MFC3140224.1"/>
    <property type="molecule type" value="Genomic_DNA"/>
</dbReference>
<proteinExistence type="inferred from homology"/>
<dbReference type="Pfam" id="PF03466">
    <property type="entry name" value="LysR_substrate"/>
    <property type="match status" value="1"/>
</dbReference>
<reference evidence="7" key="1">
    <citation type="journal article" date="2019" name="Int. J. Syst. Evol. Microbiol.">
        <title>The Global Catalogue of Microorganisms (GCM) 10K type strain sequencing project: providing services to taxonomists for standard genome sequencing and annotation.</title>
        <authorList>
            <consortium name="The Broad Institute Genomics Platform"/>
            <consortium name="The Broad Institute Genome Sequencing Center for Infectious Disease"/>
            <person name="Wu L."/>
            <person name="Ma J."/>
        </authorList>
    </citation>
    <scope>NUCLEOTIDE SEQUENCE [LARGE SCALE GENOMIC DNA]</scope>
    <source>
        <strain evidence="7">KCTC 52277</strain>
    </source>
</reference>
<evidence type="ECO:0000313" key="6">
    <source>
        <dbReference type="EMBL" id="MFC3140224.1"/>
    </source>
</evidence>
<dbReference type="SUPFAM" id="SSF53850">
    <property type="entry name" value="Periplasmic binding protein-like II"/>
    <property type="match status" value="1"/>
</dbReference>
<dbReference type="InterPro" id="IPR036388">
    <property type="entry name" value="WH-like_DNA-bd_sf"/>
</dbReference>
<dbReference type="SUPFAM" id="SSF46785">
    <property type="entry name" value="Winged helix' DNA-binding domain"/>
    <property type="match status" value="1"/>
</dbReference>
<dbReference type="PANTHER" id="PTHR30118">
    <property type="entry name" value="HTH-TYPE TRANSCRIPTIONAL REGULATOR LEUO-RELATED"/>
    <property type="match status" value="1"/>
</dbReference>
<keyword evidence="3" id="KW-0238">DNA-binding</keyword>
<feature type="domain" description="HTH lysR-type" evidence="5">
    <location>
        <begin position="9"/>
        <end position="66"/>
    </location>
</feature>
<evidence type="ECO:0000259" key="5">
    <source>
        <dbReference type="PROSITE" id="PS50931"/>
    </source>
</evidence>
<dbReference type="PANTHER" id="PTHR30118:SF12">
    <property type="entry name" value="TRANSCRIPTIONAL REGULATOR LYSR FAMILY"/>
    <property type="match status" value="1"/>
</dbReference>
<name>A0ABV7GFB4_9GAMM</name>
<dbReference type="PROSITE" id="PS50931">
    <property type="entry name" value="HTH_LYSR"/>
    <property type="match status" value="1"/>
</dbReference>
<protein>
    <submittedName>
        <fullName evidence="6">LysR family transcriptional regulator</fullName>
    </submittedName>
</protein>
<dbReference type="InterPro" id="IPR036390">
    <property type="entry name" value="WH_DNA-bd_sf"/>
</dbReference>
<dbReference type="Gene3D" id="1.10.10.10">
    <property type="entry name" value="Winged helix-like DNA-binding domain superfamily/Winged helix DNA-binding domain"/>
    <property type="match status" value="1"/>
</dbReference>
<accession>A0ABV7GFB4</accession>
<evidence type="ECO:0000256" key="4">
    <source>
        <dbReference type="ARBA" id="ARBA00023163"/>
    </source>
</evidence>
<dbReference type="InterPro" id="IPR000847">
    <property type="entry name" value="LysR_HTH_N"/>
</dbReference>
<dbReference type="InterPro" id="IPR005119">
    <property type="entry name" value="LysR_subst-bd"/>
</dbReference>
<dbReference type="CDD" id="cd08417">
    <property type="entry name" value="PBP2_Nitroaromatics_like"/>
    <property type="match status" value="1"/>
</dbReference>
<keyword evidence="7" id="KW-1185">Reference proteome</keyword>
<dbReference type="InterPro" id="IPR037402">
    <property type="entry name" value="YidZ_PBP2"/>
</dbReference>
<evidence type="ECO:0000256" key="2">
    <source>
        <dbReference type="ARBA" id="ARBA00023015"/>
    </source>
</evidence>
<dbReference type="Gene3D" id="3.40.190.10">
    <property type="entry name" value="Periplasmic binding protein-like II"/>
    <property type="match status" value="2"/>
</dbReference>
<keyword evidence="2" id="KW-0805">Transcription regulation</keyword>